<protein>
    <submittedName>
        <fullName evidence="1">Uncharacterized protein</fullName>
    </submittedName>
</protein>
<name>A0ABQ4XBL1_9ASTR</name>
<evidence type="ECO:0000313" key="2">
    <source>
        <dbReference type="Proteomes" id="UP001151760"/>
    </source>
</evidence>
<accession>A0ABQ4XBL1</accession>
<organism evidence="1 2">
    <name type="scientific">Tanacetum coccineum</name>
    <dbReference type="NCBI Taxonomy" id="301880"/>
    <lineage>
        <taxon>Eukaryota</taxon>
        <taxon>Viridiplantae</taxon>
        <taxon>Streptophyta</taxon>
        <taxon>Embryophyta</taxon>
        <taxon>Tracheophyta</taxon>
        <taxon>Spermatophyta</taxon>
        <taxon>Magnoliopsida</taxon>
        <taxon>eudicotyledons</taxon>
        <taxon>Gunneridae</taxon>
        <taxon>Pentapetalae</taxon>
        <taxon>asterids</taxon>
        <taxon>campanulids</taxon>
        <taxon>Asterales</taxon>
        <taxon>Asteraceae</taxon>
        <taxon>Asteroideae</taxon>
        <taxon>Anthemideae</taxon>
        <taxon>Anthemidinae</taxon>
        <taxon>Tanacetum</taxon>
    </lineage>
</organism>
<dbReference type="EMBL" id="BQNB010009344">
    <property type="protein sequence ID" value="GJS62206.1"/>
    <property type="molecule type" value="Genomic_DNA"/>
</dbReference>
<proteinExistence type="predicted"/>
<reference evidence="1" key="2">
    <citation type="submission" date="2022-01" db="EMBL/GenBank/DDBJ databases">
        <authorList>
            <person name="Yamashiro T."/>
            <person name="Shiraishi A."/>
            <person name="Satake H."/>
            <person name="Nakayama K."/>
        </authorList>
    </citation>
    <scope>NUCLEOTIDE SEQUENCE</scope>
</reference>
<keyword evidence="2" id="KW-1185">Reference proteome</keyword>
<comment type="caution">
    <text evidence="1">The sequence shown here is derived from an EMBL/GenBank/DDBJ whole genome shotgun (WGS) entry which is preliminary data.</text>
</comment>
<reference evidence="1" key="1">
    <citation type="journal article" date="2022" name="Int. J. Mol. Sci.">
        <title>Draft Genome of Tanacetum Coccineum: Genomic Comparison of Closely Related Tanacetum-Family Plants.</title>
        <authorList>
            <person name="Yamashiro T."/>
            <person name="Shiraishi A."/>
            <person name="Nakayama K."/>
            <person name="Satake H."/>
        </authorList>
    </citation>
    <scope>NUCLEOTIDE SEQUENCE</scope>
</reference>
<dbReference type="Proteomes" id="UP001151760">
    <property type="component" value="Unassembled WGS sequence"/>
</dbReference>
<sequence>MDRNSGFHFSWGSLISTKEEERERCKGVPYQRLKEKISASMELSHSFAYVAALASDIDSRTSCPTTRTGPMPVEVTTVAKQQMPVELIITAPQLAVIPRSCADTIPKTLHPSAELVVFATFLNLWALGKTSRRIFTKKEFEVIAKCGVDLIAFETSPIKLKAHVDYSGWSMIVVRVVYDSVVYEVISENF</sequence>
<evidence type="ECO:0000313" key="1">
    <source>
        <dbReference type="EMBL" id="GJS62206.1"/>
    </source>
</evidence>
<gene>
    <name evidence="1" type="ORF">Tco_0656990</name>
</gene>